<comment type="catalytic activity">
    <reaction evidence="1">
        <text>AMP + H2O = D-ribose 5-phosphate + adenine</text>
        <dbReference type="Rhea" id="RHEA:20129"/>
        <dbReference type="ChEBI" id="CHEBI:15377"/>
        <dbReference type="ChEBI" id="CHEBI:16708"/>
        <dbReference type="ChEBI" id="CHEBI:78346"/>
        <dbReference type="ChEBI" id="CHEBI:456215"/>
        <dbReference type="EC" id="3.2.2.4"/>
    </reaction>
</comment>
<evidence type="ECO:0000313" key="5">
    <source>
        <dbReference type="Proteomes" id="UP000473531"/>
    </source>
</evidence>
<comment type="caution">
    <text evidence="4">The sequence shown here is derived from an EMBL/GenBank/DDBJ whole genome shotgun (WGS) entry which is preliminary data.</text>
</comment>
<dbReference type="SUPFAM" id="SSF102405">
    <property type="entry name" value="MCP/YpsA-like"/>
    <property type="match status" value="1"/>
</dbReference>
<proteinExistence type="predicted"/>
<dbReference type="Pfam" id="PF03641">
    <property type="entry name" value="Lysine_decarbox"/>
    <property type="match status" value="1"/>
</dbReference>
<dbReference type="InterPro" id="IPR031100">
    <property type="entry name" value="LOG_fam"/>
</dbReference>
<gene>
    <name evidence="4" type="ORF">GRI44_12675</name>
</gene>
<dbReference type="OrthoDB" id="9801098at2"/>
<dbReference type="Gene3D" id="3.40.50.450">
    <property type="match status" value="1"/>
</dbReference>
<sequence>MTDKKIDQDHDLSGRKFYPAEKEAEFSKAVPHSTPQTEHPAYKLAFQDRDFLLREELRPVRFQLELLKPEMLLDEAGVGSTLVMYGSARIPSPEQAEALVANATGDKKAVAKRLAAKAKYYQESYNLARIASEKSIIQDGKRQFVICSGGGPSIMEAANHGASDAGAESIGLNIVLPHEQAPNSYVTPYLSFQFHYFALRKMHFLLRAKAVAVFPGGFGTFDEFFELLTLIQTGKMKAMPILLFGKEFWNKVIDFEALADEGTINHEDLNLFRWCETAEEAWTHIAKFYDLEE</sequence>
<evidence type="ECO:0000313" key="4">
    <source>
        <dbReference type="EMBL" id="MXP15604.1"/>
    </source>
</evidence>
<evidence type="ECO:0000256" key="3">
    <source>
        <dbReference type="ARBA" id="ARBA00031983"/>
    </source>
</evidence>
<dbReference type="InterPro" id="IPR052341">
    <property type="entry name" value="LOG_family_nucleotidases"/>
</dbReference>
<dbReference type="PANTHER" id="PTHR43393:SF3">
    <property type="entry name" value="LYSINE DECARBOXYLASE-LIKE PROTEIN"/>
    <property type="match status" value="1"/>
</dbReference>
<evidence type="ECO:0000256" key="1">
    <source>
        <dbReference type="ARBA" id="ARBA00000274"/>
    </source>
</evidence>
<evidence type="ECO:0000256" key="2">
    <source>
        <dbReference type="ARBA" id="ARBA00011985"/>
    </source>
</evidence>
<dbReference type="AlphaFoldDB" id="A0A6L7GJX2"/>
<organism evidence="4 5">
    <name type="scientific">Allopontixanthobacter confluentis</name>
    <dbReference type="NCBI Taxonomy" id="1849021"/>
    <lineage>
        <taxon>Bacteria</taxon>
        <taxon>Pseudomonadati</taxon>
        <taxon>Pseudomonadota</taxon>
        <taxon>Alphaproteobacteria</taxon>
        <taxon>Sphingomonadales</taxon>
        <taxon>Erythrobacteraceae</taxon>
        <taxon>Allopontixanthobacter</taxon>
    </lineage>
</organism>
<dbReference type="EMBL" id="WTYU01000002">
    <property type="protein sequence ID" value="MXP15604.1"/>
    <property type="molecule type" value="Genomic_DNA"/>
</dbReference>
<protein>
    <recommendedName>
        <fullName evidence="3">AMP nucleosidase</fullName>
        <ecNumber evidence="2">3.2.2.4</ecNumber>
    </recommendedName>
    <alternativeName>
        <fullName evidence="3">AMP nucleosidase</fullName>
    </alternativeName>
</protein>
<dbReference type="EC" id="3.2.2.4" evidence="2"/>
<dbReference type="GO" id="GO:0005829">
    <property type="term" value="C:cytosol"/>
    <property type="evidence" value="ECO:0007669"/>
    <property type="project" value="TreeGrafter"/>
</dbReference>
<dbReference type="PANTHER" id="PTHR43393">
    <property type="entry name" value="CYTOKININ RIBOSIDE 5'-MONOPHOSPHATE PHOSPHORIBOHYDROLASE"/>
    <property type="match status" value="1"/>
</dbReference>
<name>A0A6L7GJX2_9SPHN</name>
<reference evidence="4 5" key="1">
    <citation type="submission" date="2019-12" db="EMBL/GenBank/DDBJ databases">
        <title>Genomic-based taxomic classification of the family Erythrobacteraceae.</title>
        <authorList>
            <person name="Xu L."/>
        </authorList>
    </citation>
    <scope>NUCLEOTIDE SEQUENCE [LARGE SCALE GENOMIC DNA]</scope>
    <source>
        <strain evidence="4 5">KCTC 52259</strain>
    </source>
</reference>
<dbReference type="GO" id="GO:0008714">
    <property type="term" value="F:AMP nucleosidase activity"/>
    <property type="evidence" value="ECO:0007669"/>
    <property type="project" value="UniProtKB-EC"/>
</dbReference>
<dbReference type="Proteomes" id="UP000473531">
    <property type="component" value="Unassembled WGS sequence"/>
</dbReference>
<dbReference type="RefSeq" id="WP_160602100.1">
    <property type="nucleotide sequence ID" value="NZ_WTYU01000002.1"/>
</dbReference>
<keyword evidence="5" id="KW-1185">Reference proteome</keyword>
<accession>A0A6L7GJX2</accession>